<dbReference type="Pfam" id="PF12017">
    <property type="entry name" value="Tnp_P_element"/>
    <property type="match status" value="1"/>
</dbReference>
<evidence type="ECO:0000256" key="6">
    <source>
        <dbReference type="SAM" id="Coils"/>
    </source>
</evidence>
<dbReference type="InterPro" id="IPR021896">
    <property type="entry name" value="THAP9-like_HTH"/>
</dbReference>
<organism evidence="9 10">
    <name type="scientific">Pleurodeles waltl</name>
    <name type="common">Iberian ribbed newt</name>
    <dbReference type="NCBI Taxonomy" id="8319"/>
    <lineage>
        <taxon>Eukaryota</taxon>
        <taxon>Metazoa</taxon>
        <taxon>Chordata</taxon>
        <taxon>Craniata</taxon>
        <taxon>Vertebrata</taxon>
        <taxon>Euteleostomi</taxon>
        <taxon>Amphibia</taxon>
        <taxon>Batrachia</taxon>
        <taxon>Caudata</taxon>
        <taxon>Salamandroidea</taxon>
        <taxon>Salamandridae</taxon>
        <taxon>Pleurodelinae</taxon>
        <taxon>Pleurodeles</taxon>
    </lineage>
</organism>
<comment type="caution">
    <text evidence="9">The sequence shown here is derived from an EMBL/GenBank/DDBJ whole genome shotgun (WGS) entry which is preliminary data.</text>
</comment>
<protein>
    <recommendedName>
        <fullName evidence="8">THAP-type domain-containing protein</fullName>
    </recommendedName>
</protein>
<dbReference type="SUPFAM" id="SSF57716">
    <property type="entry name" value="Glucocorticoid receptor-like (DNA-binding domain)"/>
    <property type="match status" value="1"/>
</dbReference>
<evidence type="ECO:0000313" key="10">
    <source>
        <dbReference type="Proteomes" id="UP001066276"/>
    </source>
</evidence>
<proteinExistence type="predicted"/>
<dbReference type="PANTHER" id="PTHR47696">
    <property type="entry name" value="THAP DOMAIN-CONTAINING PROTEIN 2"/>
    <property type="match status" value="1"/>
</dbReference>
<evidence type="ECO:0000313" key="9">
    <source>
        <dbReference type="EMBL" id="KAJ1217605.1"/>
    </source>
</evidence>
<feature type="compositionally biased region" description="Polar residues" evidence="7">
    <location>
        <begin position="101"/>
        <end position="120"/>
    </location>
</feature>
<keyword evidence="10" id="KW-1185">Reference proteome</keyword>
<evidence type="ECO:0000256" key="7">
    <source>
        <dbReference type="SAM" id="MobiDB-lite"/>
    </source>
</evidence>
<keyword evidence="4 5" id="KW-0238">DNA-binding</keyword>
<sequence length="334" mass="37900">MPTGCAALACSSVWKKNCDYSFHRFPLDAERRKKWLCQLNRKNYTPSRHTFLCSKHFEDFWFDRTGQTIRLRENAVPTIFSFPKNTRKKVTVPQDTKNKKATSVSENNLGAESNGTQTENSHCREHNVSISHGAGDRDSSDLSTCSSADVLASKALSISAGKPANDSPIGAAADLQATYHRCEDHNYYLQSLSTAKRKIEDLERRLEAANKKIKLCQQSERRVNTKCTKLKNLVDDLKKRNLSVSEESAMQVIEKKLDGVSLGIFRNEVNNHSKDPHGHRYSDSLIEFCLTLYSYSPKAYEYVRQHLAIPHPHTLRKWNDISDGKPESNSHSPE</sequence>
<dbReference type="Pfam" id="PF05485">
    <property type="entry name" value="THAP"/>
    <property type="match status" value="1"/>
</dbReference>
<reference evidence="9" key="1">
    <citation type="journal article" date="2022" name="bioRxiv">
        <title>Sequencing and chromosome-scale assembly of the giantPleurodeles waltlgenome.</title>
        <authorList>
            <person name="Brown T."/>
            <person name="Elewa A."/>
            <person name="Iarovenko S."/>
            <person name="Subramanian E."/>
            <person name="Araus A.J."/>
            <person name="Petzold A."/>
            <person name="Susuki M."/>
            <person name="Suzuki K.-i.T."/>
            <person name="Hayashi T."/>
            <person name="Toyoda A."/>
            <person name="Oliveira C."/>
            <person name="Osipova E."/>
            <person name="Leigh N.D."/>
            <person name="Simon A."/>
            <person name="Yun M.H."/>
        </authorList>
    </citation>
    <scope>NUCLEOTIDE SEQUENCE</scope>
    <source>
        <strain evidence="9">20211129_DDA</strain>
        <tissue evidence="9">Liver</tissue>
    </source>
</reference>
<dbReference type="PANTHER" id="PTHR47696:SF1">
    <property type="entry name" value="THAP DOMAIN-CONTAINING PROTEIN 2"/>
    <property type="match status" value="1"/>
</dbReference>
<dbReference type="SMART" id="SM00980">
    <property type="entry name" value="THAP"/>
    <property type="match status" value="1"/>
</dbReference>
<dbReference type="GO" id="GO:0003677">
    <property type="term" value="F:DNA binding"/>
    <property type="evidence" value="ECO:0007669"/>
    <property type="project" value="UniProtKB-UniRule"/>
</dbReference>
<feature type="coiled-coil region" evidence="6">
    <location>
        <begin position="192"/>
        <end position="247"/>
    </location>
</feature>
<keyword evidence="6" id="KW-0175">Coiled coil</keyword>
<keyword evidence="1" id="KW-0479">Metal-binding</keyword>
<keyword evidence="2 5" id="KW-0863">Zinc-finger</keyword>
<dbReference type="Proteomes" id="UP001066276">
    <property type="component" value="Chromosome 1_1"/>
</dbReference>
<keyword evidence="3" id="KW-0862">Zinc</keyword>
<feature type="region of interest" description="Disordered" evidence="7">
    <location>
        <begin position="87"/>
        <end position="123"/>
    </location>
</feature>
<feature type="domain" description="THAP-type" evidence="8">
    <location>
        <begin position="1"/>
        <end position="80"/>
    </location>
</feature>
<name>A0AAV7X001_PLEWA</name>
<evidence type="ECO:0000256" key="3">
    <source>
        <dbReference type="ARBA" id="ARBA00022833"/>
    </source>
</evidence>
<evidence type="ECO:0000259" key="8">
    <source>
        <dbReference type="PROSITE" id="PS50950"/>
    </source>
</evidence>
<evidence type="ECO:0000256" key="1">
    <source>
        <dbReference type="ARBA" id="ARBA00022723"/>
    </source>
</evidence>
<dbReference type="GO" id="GO:0008270">
    <property type="term" value="F:zinc ion binding"/>
    <property type="evidence" value="ECO:0007669"/>
    <property type="project" value="UniProtKB-KW"/>
</dbReference>
<dbReference type="AlphaFoldDB" id="A0AAV7X001"/>
<gene>
    <name evidence="9" type="ORF">NDU88_005198</name>
</gene>
<accession>A0AAV7X001</accession>
<evidence type="ECO:0000256" key="2">
    <source>
        <dbReference type="ARBA" id="ARBA00022771"/>
    </source>
</evidence>
<dbReference type="SMART" id="SM00692">
    <property type="entry name" value="DM3"/>
    <property type="match status" value="1"/>
</dbReference>
<dbReference type="InterPro" id="IPR006612">
    <property type="entry name" value="THAP_Znf"/>
</dbReference>
<evidence type="ECO:0000256" key="5">
    <source>
        <dbReference type="PROSITE-ProRule" id="PRU00309"/>
    </source>
</evidence>
<dbReference type="PROSITE" id="PS50950">
    <property type="entry name" value="ZF_THAP"/>
    <property type="match status" value="1"/>
</dbReference>
<dbReference type="EMBL" id="JANPWB010000001">
    <property type="protein sequence ID" value="KAJ1217605.1"/>
    <property type="molecule type" value="Genomic_DNA"/>
</dbReference>
<dbReference type="InterPro" id="IPR026521">
    <property type="entry name" value="THAP2"/>
</dbReference>
<evidence type="ECO:0000256" key="4">
    <source>
        <dbReference type="ARBA" id="ARBA00023125"/>
    </source>
</evidence>